<dbReference type="GO" id="GO:0106274">
    <property type="term" value="F:NAD+-protein-arginine ADP-ribosyltransferase activity"/>
    <property type="evidence" value="ECO:0007669"/>
    <property type="project" value="UniProtKB-EC"/>
</dbReference>
<evidence type="ECO:0000313" key="16">
    <source>
        <dbReference type="EMBL" id="CAF4468738.1"/>
    </source>
</evidence>
<keyword evidence="7" id="KW-0548">Nucleotidyltransferase</keyword>
<comment type="subcellular location">
    <subcellularLocation>
        <location evidence="1">Secreted</location>
    </subcellularLocation>
</comment>
<dbReference type="EMBL" id="CAJOBP010005408">
    <property type="protein sequence ID" value="CAF4468738.1"/>
    <property type="molecule type" value="Genomic_DNA"/>
</dbReference>
<evidence type="ECO:0000313" key="17">
    <source>
        <dbReference type="EMBL" id="CAF4639574.1"/>
    </source>
</evidence>
<dbReference type="EC" id="2.4.2.31" evidence="10"/>
<gene>
    <name evidence="12" type="ORF">GRG538_LOCUS3806</name>
    <name evidence="15" type="ORF">HFQ381_LOCUS16827</name>
    <name evidence="14" type="ORF">KIK155_LOCUS23543</name>
    <name evidence="13" type="ORF">LUA448_LOCUS15732</name>
    <name evidence="17" type="ORF">QYT958_LOCUS14040</name>
    <name evidence="11" type="ORF">TIS948_LOCUS18313</name>
    <name evidence="18" type="ORF">TOA249_LOCUS16083</name>
    <name evidence="16" type="ORF">UJA718_LOCUS24026</name>
</gene>
<evidence type="ECO:0000313" key="20">
    <source>
        <dbReference type="Proteomes" id="UP000663873"/>
    </source>
</evidence>
<dbReference type="EMBL" id="CAJNXB010003184">
    <property type="protein sequence ID" value="CAF3300594.1"/>
    <property type="molecule type" value="Genomic_DNA"/>
</dbReference>
<evidence type="ECO:0000313" key="15">
    <source>
        <dbReference type="EMBL" id="CAF4352211.1"/>
    </source>
</evidence>
<protein>
    <recommendedName>
        <fullName evidence="10">NAD(P)(+)--arginine ADP-ribosyltransferase</fullName>
        <ecNumber evidence="10">2.4.2.31</ecNumber>
    </recommendedName>
    <alternativeName>
        <fullName evidence="10">Mono(ADP-ribosyl)transferase</fullName>
    </alternativeName>
</protein>
<dbReference type="EMBL" id="CAJNYT010000138">
    <property type="protein sequence ID" value="CAF3332910.1"/>
    <property type="molecule type" value="Genomic_DNA"/>
</dbReference>
<dbReference type="Proteomes" id="UP000663825">
    <property type="component" value="Unassembled WGS sequence"/>
</dbReference>
<dbReference type="AlphaFoldDB" id="A0A817SU10"/>
<keyword evidence="10" id="KW-0521">NADP</keyword>
<evidence type="ECO:0000313" key="19">
    <source>
        <dbReference type="Proteomes" id="UP000663825"/>
    </source>
</evidence>
<sequence length="405" mass="46172">MAHNKIDFPKANLNRKDRFVDQNVSQLLEINRMPIGEYLNCPLCTLEESVISIVSSIPTLRTIVCQAKTFCNKTSKLLTADESGAIYLYTMPTVFYKQLNQALREQNREALKPWFSFIRLIMSGLEKLPDVSGETIWRGISEGTGSSYFDNMTFTWWSFSSCTRDLKVIEPFIGLSSTVFAIECKRAKDVSDFSAIKDEAEVILMPGTNCHVKSLSLLHEKLYIVHLKEIFEQEQNKLQNEQQATAIATTILIYLSSFVKTASDTAVQSFKKQIKLKWYRSIRTFLDLVNNSDVTLKIEVSDLDNYDWDGDSRPDHVFHNVKIPPYSNVKNRLELNAKSSSAISSMRFKQDGGKDVAFSFKTDQWAAKAPKEKSEEVNLQNGWKAKITVGMDSGETLQYQFFKMS</sequence>
<keyword evidence="6 10" id="KW-0808">Transferase</keyword>
<dbReference type="OrthoDB" id="2017365at2759"/>
<proteinExistence type="inferred from homology"/>
<evidence type="ECO:0000313" key="12">
    <source>
        <dbReference type="EMBL" id="CAF3332910.1"/>
    </source>
</evidence>
<comment type="similarity">
    <text evidence="2 10">Belongs to the Arg-specific ADP-ribosyltransferase family.</text>
</comment>
<dbReference type="Gene3D" id="3.90.176.10">
    <property type="entry name" value="Toxin ADP-ribosyltransferase, Chain A, domain 1"/>
    <property type="match status" value="1"/>
</dbReference>
<evidence type="ECO:0000256" key="10">
    <source>
        <dbReference type="RuleBase" id="RU361228"/>
    </source>
</evidence>
<keyword evidence="5 10" id="KW-0328">Glycosyltransferase</keyword>
<keyword evidence="3" id="KW-0964">Secreted</keyword>
<organism evidence="11 19">
    <name type="scientific">Rotaria socialis</name>
    <dbReference type="NCBI Taxonomy" id="392032"/>
    <lineage>
        <taxon>Eukaryota</taxon>
        <taxon>Metazoa</taxon>
        <taxon>Spiralia</taxon>
        <taxon>Gnathifera</taxon>
        <taxon>Rotifera</taxon>
        <taxon>Eurotatoria</taxon>
        <taxon>Bdelloidea</taxon>
        <taxon>Philodinida</taxon>
        <taxon>Philodinidae</taxon>
        <taxon>Rotaria</taxon>
    </lineage>
</organism>
<dbReference type="PANTHER" id="PTHR10339:SF25">
    <property type="entry name" value="SECRETED EXOENZYME S"/>
    <property type="match status" value="1"/>
</dbReference>
<dbReference type="Proteomes" id="UP000663872">
    <property type="component" value="Unassembled WGS sequence"/>
</dbReference>
<evidence type="ECO:0000256" key="5">
    <source>
        <dbReference type="ARBA" id="ARBA00022676"/>
    </source>
</evidence>
<dbReference type="GO" id="GO:0005576">
    <property type="term" value="C:extracellular region"/>
    <property type="evidence" value="ECO:0007669"/>
    <property type="project" value="UniProtKB-SubCell"/>
</dbReference>
<evidence type="ECO:0000256" key="1">
    <source>
        <dbReference type="ARBA" id="ARBA00004613"/>
    </source>
</evidence>
<evidence type="ECO:0000256" key="3">
    <source>
        <dbReference type="ARBA" id="ARBA00022525"/>
    </source>
</evidence>
<dbReference type="Pfam" id="PF01129">
    <property type="entry name" value="ART"/>
    <property type="match status" value="1"/>
</dbReference>
<dbReference type="PANTHER" id="PTHR10339">
    <property type="entry name" value="ADP-RIBOSYLTRANSFERASE"/>
    <property type="match status" value="1"/>
</dbReference>
<evidence type="ECO:0000256" key="7">
    <source>
        <dbReference type="ARBA" id="ARBA00022695"/>
    </source>
</evidence>
<evidence type="ECO:0000256" key="9">
    <source>
        <dbReference type="ARBA" id="ARBA00047597"/>
    </source>
</evidence>
<name>A0A817SU10_9BILA</name>
<evidence type="ECO:0000313" key="14">
    <source>
        <dbReference type="EMBL" id="CAF3652462.1"/>
    </source>
</evidence>
<keyword evidence="4" id="KW-0800">Toxin</keyword>
<keyword evidence="10" id="KW-0520">NAD</keyword>
<dbReference type="EMBL" id="CAJNYV010004182">
    <property type="protein sequence ID" value="CAF3652462.1"/>
    <property type="molecule type" value="Genomic_DNA"/>
</dbReference>
<dbReference type="Proteomes" id="UP000663833">
    <property type="component" value="Unassembled WGS sequence"/>
</dbReference>
<keyword evidence="20" id="KW-1185">Reference proteome</keyword>
<dbReference type="GO" id="GO:0016779">
    <property type="term" value="F:nucleotidyltransferase activity"/>
    <property type="evidence" value="ECO:0007669"/>
    <property type="project" value="UniProtKB-KW"/>
</dbReference>
<dbReference type="Proteomes" id="UP000663851">
    <property type="component" value="Unassembled WGS sequence"/>
</dbReference>
<dbReference type="Proteomes" id="UP000663848">
    <property type="component" value="Unassembled WGS sequence"/>
</dbReference>
<dbReference type="InterPro" id="IPR000768">
    <property type="entry name" value="ART"/>
</dbReference>
<comment type="catalytic activity">
    <reaction evidence="9 10">
        <text>L-arginyl-[protein] + NAD(+) = N(omega)-(ADP-D-ribosyl)-L-arginyl-[protein] + nicotinamide + H(+)</text>
        <dbReference type="Rhea" id="RHEA:19149"/>
        <dbReference type="Rhea" id="RHEA-COMP:10532"/>
        <dbReference type="Rhea" id="RHEA-COMP:15087"/>
        <dbReference type="ChEBI" id="CHEBI:15378"/>
        <dbReference type="ChEBI" id="CHEBI:17154"/>
        <dbReference type="ChEBI" id="CHEBI:29965"/>
        <dbReference type="ChEBI" id="CHEBI:57540"/>
        <dbReference type="ChEBI" id="CHEBI:142554"/>
        <dbReference type="EC" id="2.4.2.31"/>
    </reaction>
</comment>
<dbReference type="SUPFAM" id="SSF56399">
    <property type="entry name" value="ADP-ribosylation"/>
    <property type="match status" value="1"/>
</dbReference>
<dbReference type="Proteomes" id="UP000663873">
    <property type="component" value="Unassembled WGS sequence"/>
</dbReference>
<comment type="caution">
    <text evidence="11">The sequence shown here is derived from an EMBL/GenBank/DDBJ whole genome shotgun (WGS) entry which is preliminary data.</text>
</comment>
<accession>A0A817SU10</accession>
<dbReference type="Proteomes" id="UP000663838">
    <property type="component" value="Unassembled WGS sequence"/>
</dbReference>
<evidence type="ECO:0000256" key="8">
    <source>
        <dbReference type="ARBA" id="ARBA00023026"/>
    </source>
</evidence>
<dbReference type="PROSITE" id="PS51996">
    <property type="entry name" value="TR_MART"/>
    <property type="match status" value="1"/>
</dbReference>
<evidence type="ECO:0000256" key="2">
    <source>
        <dbReference type="ARBA" id="ARBA00009558"/>
    </source>
</evidence>
<dbReference type="GO" id="GO:0003950">
    <property type="term" value="F:NAD+ poly-ADP-ribosyltransferase activity"/>
    <property type="evidence" value="ECO:0007669"/>
    <property type="project" value="TreeGrafter"/>
</dbReference>
<evidence type="ECO:0000313" key="11">
    <source>
        <dbReference type="EMBL" id="CAF3300594.1"/>
    </source>
</evidence>
<evidence type="ECO:0000256" key="4">
    <source>
        <dbReference type="ARBA" id="ARBA00022656"/>
    </source>
</evidence>
<evidence type="ECO:0000313" key="18">
    <source>
        <dbReference type="EMBL" id="CAF4684814.1"/>
    </source>
</evidence>
<evidence type="ECO:0000256" key="6">
    <source>
        <dbReference type="ARBA" id="ARBA00022679"/>
    </source>
</evidence>
<evidence type="ECO:0000313" key="13">
    <source>
        <dbReference type="EMBL" id="CAF3380650.1"/>
    </source>
</evidence>
<keyword evidence="8" id="KW-0843">Virulence</keyword>
<dbReference type="EMBL" id="CAJOBS010001078">
    <property type="protein sequence ID" value="CAF4684814.1"/>
    <property type="molecule type" value="Genomic_DNA"/>
</dbReference>
<dbReference type="InterPro" id="IPR050999">
    <property type="entry name" value="ADP-ribosyltransferase_ARG"/>
</dbReference>
<dbReference type="EMBL" id="CAJOBR010001845">
    <property type="protein sequence ID" value="CAF4639574.1"/>
    <property type="molecule type" value="Genomic_DNA"/>
</dbReference>
<dbReference type="GO" id="GO:0090729">
    <property type="term" value="F:toxin activity"/>
    <property type="evidence" value="ECO:0007669"/>
    <property type="project" value="UniProtKB-KW"/>
</dbReference>
<dbReference type="Proteomes" id="UP000663865">
    <property type="component" value="Unassembled WGS sequence"/>
</dbReference>
<dbReference type="EMBL" id="CAJOBO010001214">
    <property type="protein sequence ID" value="CAF4352211.1"/>
    <property type="molecule type" value="Genomic_DNA"/>
</dbReference>
<dbReference type="EMBL" id="CAJNYD010001905">
    <property type="protein sequence ID" value="CAF3380650.1"/>
    <property type="molecule type" value="Genomic_DNA"/>
</dbReference>
<reference evidence="11" key="1">
    <citation type="submission" date="2021-02" db="EMBL/GenBank/DDBJ databases">
        <authorList>
            <person name="Nowell W R."/>
        </authorList>
    </citation>
    <scope>NUCLEOTIDE SEQUENCE</scope>
</reference>